<dbReference type="AlphaFoldDB" id="M8C843"/>
<dbReference type="PROSITE" id="PS50005">
    <property type="entry name" value="TPR"/>
    <property type="match status" value="1"/>
</dbReference>
<evidence type="ECO:0000256" key="2">
    <source>
        <dbReference type="ARBA" id="ARBA00022803"/>
    </source>
</evidence>
<accession>M8C843</accession>
<organism evidence="3">
    <name type="scientific">Aegilops tauschii</name>
    <name type="common">Tausch's goatgrass</name>
    <name type="synonym">Aegilops squarrosa</name>
    <dbReference type="NCBI Taxonomy" id="37682"/>
    <lineage>
        <taxon>Eukaryota</taxon>
        <taxon>Viridiplantae</taxon>
        <taxon>Streptophyta</taxon>
        <taxon>Embryophyta</taxon>
        <taxon>Tracheophyta</taxon>
        <taxon>Spermatophyta</taxon>
        <taxon>Magnoliopsida</taxon>
        <taxon>Liliopsida</taxon>
        <taxon>Poales</taxon>
        <taxon>Poaceae</taxon>
        <taxon>BOP clade</taxon>
        <taxon>Pooideae</taxon>
        <taxon>Triticodae</taxon>
        <taxon>Triticeae</taxon>
        <taxon>Triticinae</taxon>
        <taxon>Aegilops</taxon>
    </lineage>
</organism>
<dbReference type="SUPFAM" id="SSF48452">
    <property type="entry name" value="TPR-like"/>
    <property type="match status" value="1"/>
</dbReference>
<protein>
    <submittedName>
        <fullName evidence="3">Heat shock sti1-like protein</fullName>
    </submittedName>
</protein>
<dbReference type="Gene3D" id="1.25.40.10">
    <property type="entry name" value="Tetratricopeptide repeat domain"/>
    <property type="match status" value="1"/>
</dbReference>
<name>M8C843_AEGTA</name>
<keyword evidence="1" id="KW-0677">Repeat</keyword>
<dbReference type="Pfam" id="PF07719">
    <property type="entry name" value="TPR_2"/>
    <property type="match status" value="1"/>
</dbReference>
<dbReference type="InterPro" id="IPR011990">
    <property type="entry name" value="TPR-like_helical_dom_sf"/>
</dbReference>
<dbReference type="InterPro" id="IPR019734">
    <property type="entry name" value="TPR_rpt"/>
</dbReference>
<dbReference type="InterPro" id="IPR013105">
    <property type="entry name" value="TPR_2"/>
</dbReference>
<sequence length="264" mass="29766">MITTEEREEEPGLDKLKCQKKRAELKLKAAEAFKRSEYMMAAEMYTVAMELGPSSDDYATLLANRSLCLLRLENGTMALKDATLCRMMRPNWPKACYRQGAAFMRLKDYEKACEAFADGLKLDPKAVDIENALSAVSKTLLYYGTKGGSNCNEDLAYTHYMIPWVVVALLLLLARSRIRIPRLFSASLLLLQWDVLFDSCRDRCLSRGSQGFAVISHRIPQIHVSYFSIATLAPERKFPSAFVLAVTTNTEEPTKQTVAEPENK</sequence>
<dbReference type="ExpressionAtlas" id="M8C843">
    <property type="expression patterns" value="baseline"/>
</dbReference>
<dbReference type="InterPro" id="IPR051616">
    <property type="entry name" value="Cul2-RING_E3_ligase_SR"/>
</dbReference>
<keyword evidence="2" id="KW-0802">TPR repeat</keyword>
<dbReference type="SMART" id="SM00028">
    <property type="entry name" value="TPR"/>
    <property type="match status" value="3"/>
</dbReference>
<reference evidence="3" key="1">
    <citation type="submission" date="2015-06" db="UniProtKB">
        <authorList>
            <consortium name="EnsemblPlants"/>
        </authorList>
    </citation>
    <scope>IDENTIFICATION</scope>
</reference>
<evidence type="ECO:0000256" key="1">
    <source>
        <dbReference type="ARBA" id="ARBA00022737"/>
    </source>
</evidence>
<evidence type="ECO:0000313" key="3">
    <source>
        <dbReference type="EnsemblPlants" id="EMT30454"/>
    </source>
</evidence>
<dbReference type="EnsemblPlants" id="EMT30454">
    <property type="protein sequence ID" value="EMT30454"/>
    <property type="gene ID" value="F775_00505"/>
</dbReference>
<proteinExistence type="predicted"/>
<dbReference type="PANTHER" id="PTHR46224">
    <property type="entry name" value="ANKYRIN REPEAT FAMILY PROTEIN"/>
    <property type="match status" value="1"/>
</dbReference>
<dbReference type="PANTHER" id="PTHR46224:SF5">
    <property type="entry name" value="OS09G0124800 PROTEIN"/>
    <property type="match status" value="1"/>
</dbReference>